<dbReference type="OrthoDB" id="47801at2759"/>
<comment type="caution">
    <text evidence="5">The sequence shown here is derived from an EMBL/GenBank/DDBJ whole genome shotgun (WGS) entry which is preliminary data.</text>
</comment>
<organism evidence="5 6">
    <name type="scientific">Coptis chinensis</name>
    <dbReference type="NCBI Taxonomy" id="261450"/>
    <lineage>
        <taxon>Eukaryota</taxon>
        <taxon>Viridiplantae</taxon>
        <taxon>Streptophyta</taxon>
        <taxon>Embryophyta</taxon>
        <taxon>Tracheophyta</taxon>
        <taxon>Spermatophyta</taxon>
        <taxon>Magnoliopsida</taxon>
        <taxon>Ranunculales</taxon>
        <taxon>Ranunculaceae</taxon>
        <taxon>Coptidoideae</taxon>
        <taxon>Coptis</taxon>
    </lineage>
</organism>
<dbReference type="AlphaFoldDB" id="A0A835I5B2"/>
<reference evidence="5 6" key="1">
    <citation type="submission" date="2020-10" db="EMBL/GenBank/DDBJ databases">
        <title>The Coptis chinensis genome and diversification of protoberbering-type alkaloids.</title>
        <authorList>
            <person name="Wang B."/>
            <person name="Shu S."/>
            <person name="Song C."/>
            <person name="Liu Y."/>
        </authorList>
    </citation>
    <scope>NUCLEOTIDE SEQUENCE [LARGE SCALE GENOMIC DNA]</scope>
    <source>
        <strain evidence="5">HL-2020</strain>
        <tissue evidence="5">Leaf</tissue>
    </source>
</reference>
<dbReference type="EMBL" id="JADFTS010000004">
    <property type="protein sequence ID" value="KAF9610926.1"/>
    <property type="molecule type" value="Genomic_DNA"/>
</dbReference>
<protein>
    <recommendedName>
        <fullName evidence="4">UBC core domain-containing protein</fullName>
    </recommendedName>
</protein>
<evidence type="ECO:0000259" key="4">
    <source>
        <dbReference type="PROSITE" id="PS50127"/>
    </source>
</evidence>
<name>A0A835I5B2_9MAGN</name>
<proteinExistence type="predicted"/>
<gene>
    <name evidence="5" type="ORF">IFM89_025736</name>
</gene>
<dbReference type="PROSITE" id="PS50127">
    <property type="entry name" value="UBC_2"/>
    <property type="match status" value="1"/>
</dbReference>
<keyword evidence="6" id="KW-1185">Reference proteome</keyword>
<dbReference type="PANTHER" id="PTHR46116">
    <property type="entry name" value="(E3-INDEPENDENT) E2 UBIQUITIN-CONJUGATING ENZYME"/>
    <property type="match status" value="1"/>
</dbReference>
<evidence type="ECO:0000313" key="5">
    <source>
        <dbReference type="EMBL" id="KAF9610926.1"/>
    </source>
</evidence>
<dbReference type="InterPro" id="IPR000608">
    <property type="entry name" value="UBC"/>
</dbReference>
<keyword evidence="1" id="KW-0808">Transferase</keyword>
<sequence length="340" mass="37925">METAVSSSAASDSIANKKLKYSITAEEALTPDMVASTSTDPDSMVDDTMDLQNDSDLELDDLDDDASDASSYYDDDDDFSYYDETLSLQAQFDAADLPPGVEASVPWLDEHEEKQKLGANLPSEASLAARSSPLTVNGVTEEEEDIMFREFKSFDTVQDFTDHHFCKQASPAKRPGKDWAKAIQNDWRILEKDLPETIFVRVYEERMDLLRAVIIGAAGTPYHDGLFFFDVFFPSEYPKVAPHFEYFVGGHFRLRAQTILEACKEYIKGTEVGGLIEHEGEVQEGELQEITYDNIGSKNFRRSLGIVVGNLIPALLKNGAKDCEKYIPLGDVTRTAPLKI</sequence>
<dbReference type="Pfam" id="PF00179">
    <property type="entry name" value="UQ_con"/>
    <property type="match status" value="1"/>
</dbReference>
<evidence type="ECO:0000256" key="2">
    <source>
        <dbReference type="ARBA" id="ARBA00022786"/>
    </source>
</evidence>
<evidence type="ECO:0000313" key="6">
    <source>
        <dbReference type="Proteomes" id="UP000631114"/>
    </source>
</evidence>
<dbReference type="Gene3D" id="3.10.110.10">
    <property type="entry name" value="Ubiquitin Conjugating Enzyme"/>
    <property type="match status" value="1"/>
</dbReference>
<feature type="region of interest" description="Disordered" evidence="3">
    <location>
        <begin position="29"/>
        <end position="74"/>
    </location>
</feature>
<feature type="compositionally biased region" description="Acidic residues" evidence="3">
    <location>
        <begin position="43"/>
        <end position="74"/>
    </location>
</feature>
<dbReference type="PANTHER" id="PTHR46116:SF41">
    <property type="entry name" value="UBIQUITIN-CONJUGATING ENZYME E2 25-RELATED"/>
    <property type="match status" value="1"/>
</dbReference>
<evidence type="ECO:0000256" key="3">
    <source>
        <dbReference type="SAM" id="MobiDB-lite"/>
    </source>
</evidence>
<dbReference type="InterPro" id="IPR016135">
    <property type="entry name" value="UBQ-conjugating_enzyme/RWD"/>
</dbReference>
<keyword evidence="2" id="KW-0833">Ubl conjugation pathway</keyword>
<dbReference type="Proteomes" id="UP000631114">
    <property type="component" value="Unassembled WGS sequence"/>
</dbReference>
<dbReference type="SUPFAM" id="SSF54495">
    <property type="entry name" value="UBC-like"/>
    <property type="match status" value="1"/>
</dbReference>
<evidence type="ECO:0000256" key="1">
    <source>
        <dbReference type="ARBA" id="ARBA00022679"/>
    </source>
</evidence>
<feature type="domain" description="UBC core" evidence="4">
    <location>
        <begin position="178"/>
        <end position="340"/>
    </location>
</feature>
<dbReference type="GO" id="GO:0061631">
    <property type="term" value="F:ubiquitin conjugating enzyme activity"/>
    <property type="evidence" value="ECO:0007669"/>
    <property type="project" value="TreeGrafter"/>
</dbReference>
<accession>A0A835I5B2</accession>